<reference evidence="2" key="1">
    <citation type="submission" date="2016-04" db="EMBL/GenBank/DDBJ databases">
        <authorList>
            <person name="Nguyen H.D."/>
            <person name="Samba Siva P."/>
            <person name="Cullis J."/>
            <person name="Levesque C.A."/>
            <person name="Hambleton S."/>
        </authorList>
    </citation>
    <scope>NUCLEOTIDE SEQUENCE</scope>
    <source>
        <strain evidence="2">DAOMC 236426</strain>
    </source>
</reference>
<evidence type="ECO:0000313" key="2">
    <source>
        <dbReference type="EMBL" id="KAE8239150.1"/>
    </source>
</evidence>
<accession>A0A8X7ST80</accession>
<keyword evidence="3" id="KW-1185">Reference proteome</keyword>
<gene>
    <name evidence="2" type="ORF">A4X06_0g8483</name>
</gene>
<organism evidence="2 3">
    <name type="scientific">Tilletia controversa</name>
    <name type="common">dwarf bunt fungus</name>
    <dbReference type="NCBI Taxonomy" id="13291"/>
    <lineage>
        <taxon>Eukaryota</taxon>
        <taxon>Fungi</taxon>
        <taxon>Dikarya</taxon>
        <taxon>Basidiomycota</taxon>
        <taxon>Ustilaginomycotina</taxon>
        <taxon>Exobasidiomycetes</taxon>
        <taxon>Tilletiales</taxon>
        <taxon>Tilletiaceae</taxon>
        <taxon>Tilletia</taxon>
    </lineage>
</organism>
<feature type="compositionally biased region" description="Low complexity" evidence="1">
    <location>
        <begin position="265"/>
        <end position="278"/>
    </location>
</feature>
<feature type="region of interest" description="Disordered" evidence="1">
    <location>
        <begin position="129"/>
        <end position="151"/>
    </location>
</feature>
<dbReference type="Proteomes" id="UP000077684">
    <property type="component" value="Unassembled WGS sequence"/>
</dbReference>
<reference evidence="2" key="2">
    <citation type="journal article" date="2019" name="IMA Fungus">
        <title>Genome sequencing and comparison of five Tilletia species to identify candidate genes for the detection of regulated species infecting wheat.</title>
        <authorList>
            <person name="Nguyen H.D.T."/>
            <person name="Sultana T."/>
            <person name="Kesanakurti P."/>
            <person name="Hambleton S."/>
        </authorList>
    </citation>
    <scope>NUCLEOTIDE SEQUENCE</scope>
    <source>
        <strain evidence="2">DAOMC 236426</strain>
    </source>
</reference>
<evidence type="ECO:0000256" key="1">
    <source>
        <dbReference type="SAM" id="MobiDB-lite"/>
    </source>
</evidence>
<dbReference type="AlphaFoldDB" id="A0A8X7ST80"/>
<name>A0A8X7ST80_9BASI</name>
<evidence type="ECO:0008006" key="4">
    <source>
        <dbReference type="Google" id="ProtNLM"/>
    </source>
</evidence>
<dbReference type="InterPro" id="IPR008984">
    <property type="entry name" value="SMAD_FHA_dom_sf"/>
</dbReference>
<feature type="region of interest" description="Disordered" evidence="1">
    <location>
        <begin position="263"/>
        <end position="301"/>
    </location>
</feature>
<dbReference type="SUPFAM" id="SSF49879">
    <property type="entry name" value="SMAD/FHA domain"/>
    <property type="match status" value="1"/>
</dbReference>
<feature type="compositionally biased region" description="Low complexity" evidence="1">
    <location>
        <begin position="285"/>
        <end position="301"/>
    </location>
</feature>
<dbReference type="EMBL" id="LWDE02001882">
    <property type="protein sequence ID" value="KAE8239150.1"/>
    <property type="molecule type" value="Genomic_DNA"/>
</dbReference>
<sequence>MGRSFYFHLHLIPLTGRTDGPTTSWPADDSGHFFIEPSSSPAAPSTSELPSKQVRISFCAGSFTLHDSGDRSTTRVNGRFLAAGACRVLVQNDIVELACTETSSSSSFRPALSCRVDLLTSSSPSLELPGPYTFSSSQHGPRYAQPHDRSRSLDDMARHFKLSSSPSPSRPALFTFSACTVTTSPLLRSMSSGPDPSTSGPTCASSVSFRYGDFIDATRVIAGSSSSSIAPPDTSPSTRCAAISPRVPAGVVDSDSTNTPVVVASSLPTSSTTTTPDSSTDHYIATPDTTTTSPLTTDASEGACASTLSSLSPSSTSVLTSGPGSVPTSSCPKFTTDLGAFASPAATEASNTPIGAVESLPCTHDASRDDIVISDPTSTSTATSDAKRLHAAEVAIDRVRTAWVDARRWSLTEPPASTHPSSLADVISRVGREWMRARSFLAAEEGDSFGRSPCRPHRHLQPAANHGSPAEVLDALQPLHLRSPEYQPVAANRFTPQHQHAPIASAVQPPTVDDVLKTATPSINLTPRQLFPHPTPSLSIASILPSIHFLPWLSDPTHRFFLRAQWLPFSATFPSHAPLLIHAH</sequence>
<evidence type="ECO:0000313" key="3">
    <source>
        <dbReference type="Proteomes" id="UP000077684"/>
    </source>
</evidence>
<protein>
    <recommendedName>
        <fullName evidence="4">FHA domain-containing protein</fullName>
    </recommendedName>
</protein>
<proteinExistence type="predicted"/>
<comment type="caution">
    <text evidence="2">The sequence shown here is derived from an EMBL/GenBank/DDBJ whole genome shotgun (WGS) entry which is preliminary data.</text>
</comment>